<dbReference type="GO" id="GO:0030288">
    <property type="term" value="C:outer membrane-bounded periplasmic space"/>
    <property type="evidence" value="ECO:0007669"/>
    <property type="project" value="TreeGrafter"/>
</dbReference>
<keyword evidence="3" id="KW-0813">Transport</keyword>
<dbReference type="Pfam" id="PF01497">
    <property type="entry name" value="Peripla_BP_2"/>
    <property type="match status" value="1"/>
</dbReference>
<dbReference type="PANTHER" id="PTHR30532:SF28">
    <property type="entry name" value="PETROBACTIN-BINDING PROTEIN YCLQ"/>
    <property type="match status" value="1"/>
</dbReference>
<dbReference type="InterPro" id="IPR051313">
    <property type="entry name" value="Bact_iron-sidero_bind"/>
</dbReference>
<evidence type="ECO:0000256" key="2">
    <source>
        <dbReference type="ARBA" id="ARBA00008814"/>
    </source>
</evidence>
<keyword evidence="5 6" id="KW-0732">Signal</keyword>
<sequence>MVFQRLTQSMAILLMAVFFHATASAITLEHALGKVTLEQTPKRVVVIGAGPLDVLDVLGIEPVGVSQSSTLPGYLSRYSKSQYTNVGSYFEPDYESIFNLKPDLIIIGPRSAANYDKLSQIAPTFLYQLDAQLGYWKSTKQQWQKMAQLFDRQEQVAQKIEKTEQAIAEIHAYNQAHQLRALTVMSSGGNVTTFGAHSRFSAIYQEFAFKEVVENIKEKNHGDLISFEFIRDKDPQVLFILDRDKLINHGQSNTAENFDNPLVRTTKAYQNQRVITLNLDAWYLSIAGMTATQLMIDDMKQVIKK</sequence>
<keyword evidence="8" id="KW-0614">Plasmid</keyword>
<dbReference type="EMBL" id="CP162602">
    <property type="protein sequence ID" value="XDK26528.1"/>
    <property type="molecule type" value="Genomic_DNA"/>
</dbReference>
<evidence type="ECO:0000256" key="5">
    <source>
        <dbReference type="ARBA" id="ARBA00022729"/>
    </source>
</evidence>
<dbReference type="Gene3D" id="3.40.50.1980">
    <property type="entry name" value="Nitrogenase molybdenum iron protein domain"/>
    <property type="match status" value="2"/>
</dbReference>
<protein>
    <submittedName>
        <fullName evidence="8">Siderophore ABC transporter substrate-binding protein</fullName>
    </submittedName>
</protein>
<feature type="signal peptide" evidence="6">
    <location>
        <begin position="1"/>
        <end position="25"/>
    </location>
</feature>
<evidence type="ECO:0000256" key="4">
    <source>
        <dbReference type="ARBA" id="ARBA00022496"/>
    </source>
</evidence>
<evidence type="ECO:0000256" key="1">
    <source>
        <dbReference type="ARBA" id="ARBA00004196"/>
    </source>
</evidence>
<evidence type="ECO:0000256" key="6">
    <source>
        <dbReference type="SAM" id="SignalP"/>
    </source>
</evidence>
<evidence type="ECO:0000313" key="8">
    <source>
        <dbReference type="EMBL" id="XDK26528.1"/>
    </source>
</evidence>
<dbReference type="PANTHER" id="PTHR30532">
    <property type="entry name" value="IRON III DICITRATE-BINDING PERIPLASMIC PROTEIN"/>
    <property type="match status" value="1"/>
</dbReference>
<dbReference type="InterPro" id="IPR033870">
    <property type="entry name" value="FatB"/>
</dbReference>
<dbReference type="CDD" id="cd01140">
    <property type="entry name" value="FatB"/>
    <property type="match status" value="1"/>
</dbReference>
<dbReference type="RefSeq" id="WP_306099433.1">
    <property type="nucleotide sequence ID" value="NZ_CP162602.1"/>
</dbReference>
<keyword evidence="4" id="KW-0408">Iron</keyword>
<accession>A0AB39HKY6</accession>
<feature type="domain" description="Fe/B12 periplasmic-binding" evidence="7">
    <location>
        <begin position="43"/>
        <end position="305"/>
    </location>
</feature>
<dbReference type="AlphaFoldDB" id="A0AB39HKY6"/>
<evidence type="ECO:0000259" key="7">
    <source>
        <dbReference type="PROSITE" id="PS50983"/>
    </source>
</evidence>
<dbReference type="KEGG" id="vih:AB0763_15920"/>
<gene>
    <name evidence="8" type="ORF">AB0763_15920</name>
</gene>
<dbReference type="GO" id="GO:1901678">
    <property type="term" value="P:iron coordination entity transport"/>
    <property type="evidence" value="ECO:0007669"/>
    <property type="project" value="UniProtKB-ARBA"/>
</dbReference>
<name>A0AB39HKY6_9VIBR</name>
<keyword evidence="4" id="KW-0406">Ion transport</keyword>
<comment type="similarity">
    <text evidence="2">Belongs to the bacterial solute-binding protein 8 family.</text>
</comment>
<dbReference type="PROSITE" id="PS50983">
    <property type="entry name" value="FE_B12_PBP"/>
    <property type="match status" value="1"/>
</dbReference>
<organism evidence="8">
    <name type="scientific">Vibrio sp. HB236076</name>
    <dbReference type="NCBI Taxonomy" id="3232307"/>
    <lineage>
        <taxon>Bacteria</taxon>
        <taxon>Pseudomonadati</taxon>
        <taxon>Pseudomonadota</taxon>
        <taxon>Gammaproteobacteria</taxon>
        <taxon>Vibrionales</taxon>
        <taxon>Vibrionaceae</taxon>
        <taxon>Vibrio</taxon>
    </lineage>
</organism>
<proteinExistence type="inferred from homology"/>
<feature type="chain" id="PRO_5044325078" evidence="6">
    <location>
        <begin position="26"/>
        <end position="305"/>
    </location>
</feature>
<dbReference type="SUPFAM" id="SSF53807">
    <property type="entry name" value="Helical backbone' metal receptor"/>
    <property type="match status" value="1"/>
</dbReference>
<dbReference type="InterPro" id="IPR002491">
    <property type="entry name" value="ABC_transptr_periplasmic_BD"/>
</dbReference>
<geneLocation type="plasmid" evidence="8">
    <name>p-HB236076</name>
</geneLocation>
<comment type="subcellular location">
    <subcellularLocation>
        <location evidence="1">Cell envelope</location>
    </subcellularLocation>
</comment>
<reference evidence="8" key="1">
    <citation type="submission" date="2024-07" db="EMBL/GenBank/DDBJ databases">
        <title>Genome Analysis of a Potential Novel Vibrio Species Secreting pH- and Thermo-stable Alginate Lyase and its Application in Producing Alginate Oligosaccharides.</title>
        <authorList>
            <person name="Huang H."/>
            <person name="Bao K."/>
        </authorList>
    </citation>
    <scope>NUCLEOTIDE SEQUENCE</scope>
    <source>
        <strain evidence="8">HB236076</strain>
        <plasmid evidence="8">p-HB236076</plasmid>
    </source>
</reference>
<keyword evidence="4" id="KW-0410">Iron transport</keyword>
<evidence type="ECO:0000256" key="3">
    <source>
        <dbReference type="ARBA" id="ARBA00022448"/>
    </source>
</evidence>